<protein>
    <recommendedName>
        <fullName evidence="2">Protein kinase domain-containing protein</fullName>
    </recommendedName>
</protein>
<dbReference type="EMBL" id="JAPUFD010000008">
    <property type="protein sequence ID" value="MDI1488701.1"/>
    <property type="molecule type" value="Genomic_DNA"/>
</dbReference>
<comment type="caution">
    <text evidence="3">The sequence shown here is derived from an EMBL/GenBank/DDBJ whole genome shotgun (WGS) entry which is preliminary data.</text>
</comment>
<dbReference type="PROSITE" id="PS50011">
    <property type="entry name" value="PROTEIN_KINASE_DOM"/>
    <property type="match status" value="1"/>
</dbReference>
<dbReference type="Proteomes" id="UP001161017">
    <property type="component" value="Unassembled WGS sequence"/>
</dbReference>
<dbReference type="InterPro" id="IPR050167">
    <property type="entry name" value="Ser_Thr_protein_kinase"/>
</dbReference>
<dbReference type="GO" id="GO:0005524">
    <property type="term" value="F:ATP binding"/>
    <property type="evidence" value="ECO:0007669"/>
    <property type="project" value="InterPro"/>
</dbReference>
<keyword evidence="4" id="KW-1185">Reference proteome</keyword>
<feature type="region of interest" description="Disordered" evidence="1">
    <location>
        <begin position="1"/>
        <end position="196"/>
    </location>
</feature>
<dbReference type="CDD" id="cd00180">
    <property type="entry name" value="PKc"/>
    <property type="match status" value="1"/>
</dbReference>
<feature type="compositionally biased region" description="Basic and acidic residues" evidence="1">
    <location>
        <begin position="82"/>
        <end position="107"/>
    </location>
</feature>
<dbReference type="AlphaFoldDB" id="A0AA43TRG9"/>
<evidence type="ECO:0000259" key="2">
    <source>
        <dbReference type="PROSITE" id="PS50011"/>
    </source>
</evidence>
<evidence type="ECO:0000313" key="4">
    <source>
        <dbReference type="Proteomes" id="UP001161017"/>
    </source>
</evidence>
<feature type="compositionally biased region" description="Basic and acidic residues" evidence="1">
    <location>
        <begin position="18"/>
        <end position="39"/>
    </location>
</feature>
<evidence type="ECO:0000313" key="3">
    <source>
        <dbReference type="EMBL" id="MDI1488701.1"/>
    </source>
</evidence>
<dbReference type="InterPro" id="IPR000719">
    <property type="entry name" value="Prot_kinase_dom"/>
</dbReference>
<feature type="compositionally biased region" description="Pro residues" evidence="1">
    <location>
        <begin position="177"/>
        <end position="187"/>
    </location>
</feature>
<feature type="region of interest" description="Disordered" evidence="1">
    <location>
        <begin position="617"/>
        <end position="779"/>
    </location>
</feature>
<feature type="domain" description="Protein kinase" evidence="2">
    <location>
        <begin position="323"/>
        <end position="583"/>
    </location>
</feature>
<feature type="compositionally biased region" description="Polar residues" evidence="1">
    <location>
        <begin position="694"/>
        <end position="715"/>
    </location>
</feature>
<feature type="region of interest" description="Disordered" evidence="1">
    <location>
        <begin position="828"/>
        <end position="865"/>
    </location>
</feature>
<dbReference type="GO" id="GO:0004672">
    <property type="term" value="F:protein kinase activity"/>
    <property type="evidence" value="ECO:0007669"/>
    <property type="project" value="InterPro"/>
</dbReference>
<dbReference type="Pfam" id="PF00069">
    <property type="entry name" value="Pkinase"/>
    <property type="match status" value="1"/>
</dbReference>
<dbReference type="GO" id="GO:0007165">
    <property type="term" value="P:signal transduction"/>
    <property type="evidence" value="ECO:0007669"/>
    <property type="project" value="TreeGrafter"/>
</dbReference>
<dbReference type="InterPro" id="IPR011009">
    <property type="entry name" value="Kinase-like_dom_sf"/>
</dbReference>
<feature type="compositionally biased region" description="Polar residues" evidence="1">
    <location>
        <begin position="643"/>
        <end position="664"/>
    </location>
</feature>
<feature type="compositionally biased region" description="Basic and acidic residues" evidence="1">
    <location>
        <begin position="120"/>
        <end position="130"/>
    </location>
</feature>
<evidence type="ECO:0000256" key="1">
    <source>
        <dbReference type="SAM" id="MobiDB-lite"/>
    </source>
</evidence>
<dbReference type="SUPFAM" id="SSF56112">
    <property type="entry name" value="Protein kinase-like (PK-like)"/>
    <property type="match status" value="1"/>
</dbReference>
<accession>A0AA43TRG9</accession>
<gene>
    <name evidence="3" type="ORF">OHK93_007977</name>
</gene>
<feature type="compositionally biased region" description="Polar residues" evidence="1">
    <location>
        <begin position="146"/>
        <end position="167"/>
    </location>
</feature>
<dbReference type="Gene3D" id="1.10.510.10">
    <property type="entry name" value="Transferase(Phosphotransferase) domain 1"/>
    <property type="match status" value="1"/>
</dbReference>
<dbReference type="PANTHER" id="PTHR23257">
    <property type="entry name" value="SERINE-THREONINE PROTEIN KINASE"/>
    <property type="match status" value="1"/>
</dbReference>
<sequence>MTYDLGAPVGNVQQEIPQKVEQKQRLRDWLRKLRRDEQNKNTTLSKDGPNPESPTATSARPGLVRKASRKVGVGIPRSTTFKRQEDEQRKNLEPVRQSPKEKRELSRVRSRALSVQPRLSSERIARRETSAPDLGYHGDVYPSIDTRIQTQDFAPTNNLNLIGSNTSERPEDLPLASPAPPPPPPQPNADVDDGASMASYSTANTLDDEITLELERKWILNLSMHFRDRSPREKFFITYAEEPRKWRRVTVSCDYRNAEPESLEADLSEMKSQRDKSARIYESLRASLGDISFFDSVTNLKLETREERLHVHVTEDVNEIIPYPSVRAISHIPDTQVRRYKQSELHFVEHMSGFVYKVDVAGETWIKKEVPGPDSIDEFLYEISALSSLTNADSVIKLQGFVVDDDESAVKGLLIAYAEKNALVDVIYDNRDNLPWVRRERWARQIVNGLSEIHEAGFVQGDFTLSNIVIDGNDDAKIIDINRRGCPVGWEPPEIARLIESGQRIAMFIGVKSDLFQLGMVLWGLAMEEDEPEHQQRPLSLDDASKDVPSYFQKIVATCLSDDPKDRISAKDLLKEFPASVVLDADSAQAGLPVLHPAPITSANAIVTGSTSRAEVDYPKRISTPDCDDSDFAKPSNAEKQPGPTSASSSAPEYTQMLSRTAQSSERRYSESHGSSGNHLAWPGHNNGEAHSSVDAQNSSNQADERLTSQSSKMAPSQHEQRDRFIQDLSTLTTIPSRGRLTEAEAGQAGIEPSVPLSEEKSYSEPVTPGIPINPEHQPGWEEITEEPYLIHPSTLDPPTPLADTNRHIRWAGSAIDPAIPPHRSVEHVDSGLGGLDFEPPPAEAVDSTPNATSRRQHLKRHSNLDEGDLARHFQHMDSGIADMHLAGIGGNENLSFSERAQRGDLGARQTSAVHDALNEEGKV</sequence>
<dbReference type="GO" id="GO:0005737">
    <property type="term" value="C:cytoplasm"/>
    <property type="evidence" value="ECO:0007669"/>
    <property type="project" value="TreeGrafter"/>
</dbReference>
<name>A0AA43TRG9_9LECA</name>
<reference evidence="3" key="1">
    <citation type="journal article" date="2023" name="Genome Biol. Evol.">
        <title>First Whole Genome Sequence and Flow Cytometry Genome Size Data for the Lichen-Forming Fungus Ramalina farinacea (Ascomycota).</title>
        <authorList>
            <person name="Llewellyn T."/>
            <person name="Mian S."/>
            <person name="Hill R."/>
            <person name="Leitch I.J."/>
            <person name="Gaya E."/>
        </authorList>
    </citation>
    <scope>NUCLEOTIDE SEQUENCE</scope>
    <source>
        <strain evidence="3">LIQ254RAFAR</strain>
    </source>
</reference>
<organism evidence="3 4">
    <name type="scientific">Ramalina farinacea</name>
    <dbReference type="NCBI Taxonomy" id="258253"/>
    <lineage>
        <taxon>Eukaryota</taxon>
        <taxon>Fungi</taxon>
        <taxon>Dikarya</taxon>
        <taxon>Ascomycota</taxon>
        <taxon>Pezizomycotina</taxon>
        <taxon>Lecanoromycetes</taxon>
        <taxon>OSLEUM clade</taxon>
        <taxon>Lecanoromycetidae</taxon>
        <taxon>Lecanorales</taxon>
        <taxon>Lecanorineae</taxon>
        <taxon>Ramalinaceae</taxon>
        <taxon>Ramalina</taxon>
    </lineage>
</organism>
<feature type="region of interest" description="Disordered" evidence="1">
    <location>
        <begin position="902"/>
        <end position="924"/>
    </location>
</feature>
<proteinExistence type="predicted"/>